<dbReference type="KEGG" id="amex:103038898"/>
<dbReference type="Gene3D" id="1.25.40.20">
    <property type="entry name" value="Ankyrin repeat-containing domain"/>
    <property type="match status" value="1"/>
</dbReference>
<keyword evidence="2 4" id="KW-0040">ANK repeat</keyword>
<sequence length="491" mass="54871">MAVSQGLILAFLLERGGRVRNSELLNAFRDFLSSSEPAERRRNRDLFKHFVNNVAVVKQIDDVKYVVVKKKYQDLVQGGGGRVETEESSCSSSSSSSLQPSGITTQQRTSFSTHSSCCIGHTESLPRKIQLQRRRSEGAERADSGVINSRAKPPTSLDDSYTTRVLNVSNTGKTGKTGAVFAVVAIKSPPPPHMRCISRSDSKRDSKHDSRYKVPGDDDHALQQEIPFQRFPAEKAVLSKSMSHPIDGHQYRSLRSKRRPSLVPSSPATKRGTKTGFDAKEQAPVPLEPREHEWLLKSATGRWGQVSSLLLQDVHLAEKKSFVSGFTVLHWAAKKGNSKIVRQILDLSKQGGLEVDVNAKSHDGYTPLHVAAIHNHVSVLNVLVHNYGANCNIRDNSGRKAHQYLPKDVSTDVREMLGDPHVFHRSGQRRHSVDDQQLSDVSKGFHSFSKLFQPSTGHKKKPRHRPSFHFISDDHDENRRDCGTYSRRPLH</sequence>
<dbReference type="SUPFAM" id="SSF48403">
    <property type="entry name" value="Ankyrin repeat"/>
    <property type="match status" value="1"/>
</dbReference>
<evidence type="ECO:0000313" key="7">
    <source>
        <dbReference type="EMBL" id="KAG9281264.1"/>
    </source>
</evidence>
<dbReference type="Proteomes" id="UP000694621">
    <property type="component" value="Unplaced"/>
</dbReference>
<dbReference type="PANTHER" id="PTHR14491:SF2">
    <property type="entry name" value="ANKYRIN REPEAT DOMAIN-CONTAINING PROTEIN SOWAHA"/>
    <property type="match status" value="1"/>
</dbReference>
<dbReference type="InterPro" id="IPR058889">
    <property type="entry name" value="WHD_SOWAHA-C"/>
</dbReference>
<dbReference type="Pfam" id="PF12796">
    <property type="entry name" value="Ank_2"/>
    <property type="match status" value="1"/>
</dbReference>
<dbReference type="AlphaFoldDB" id="A0A8B9HBS3"/>
<evidence type="ECO:0000256" key="2">
    <source>
        <dbReference type="ARBA" id="ARBA00023043"/>
    </source>
</evidence>
<evidence type="ECO:0000313" key="9">
    <source>
        <dbReference type="Proteomes" id="UP000694621"/>
    </source>
</evidence>
<feature type="repeat" description="ANK" evidence="4">
    <location>
        <begin position="324"/>
        <end position="346"/>
    </location>
</feature>
<feature type="compositionally biased region" description="Basic and acidic residues" evidence="5">
    <location>
        <begin position="198"/>
        <end position="220"/>
    </location>
</feature>
<feature type="region of interest" description="Disordered" evidence="5">
    <location>
        <begin position="127"/>
        <end position="160"/>
    </location>
</feature>
<gene>
    <name evidence="7" type="primary">SOWAHA</name>
    <name evidence="7" type="ORF">AMEX_G4054</name>
</gene>
<dbReference type="OrthoDB" id="432281at2759"/>
<evidence type="ECO:0000256" key="5">
    <source>
        <dbReference type="SAM" id="MobiDB-lite"/>
    </source>
</evidence>
<feature type="repeat" description="ANK" evidence="4">
    <location>
        <begin position="363"/>
        <end position="396"/>
    </location>
</feature>
<feature type="domain" description="SOWAHA-C winged helix-turn-helix" evidence="6">
    <location>
        <begin position="3"/>
        <end position="81"/>
    </location>
</feature>
<comment type="similarity">
    <text evidence="3">Belongs to the SOWAH family.</text>
</comment>
<evidence type="ECO:0000313" key="10">
    <source>
        <dbReference type="Proteomes" id="UP000752171"/>
    </source>
</evidence>
<dbReference type="InterPro" id="IPR036770">
    <property type="entry name" value="Ankyrin_rpt-contain_sf"/>
</dbReference>
<feature type="compositionally biased region" description="Basic and acidic residues" evidence="5">
    <location>
        <begin position="134"/>
        <end position="143"/>
    </location>
</feature>
<dbReference type="Ensembl" id="ENSAMXT00005012040.1">
    <property type="protein sequence ID" value="ENSAMXP00005010830.1"/>
    <property type="gene ID" value="ENSAMXG00005006012.1"/>
</dbReference>
<dbReference type="PROSITE" id="PS50297">
    <property type="entry name" value="ANK_REP_REGION"/>
    <property type="match status" value="2"/>
</dbReference>
<evidence type="ECO:0000256" key="4">
    <source>
        <dbReference type="PROSITE-ProRule" id="PRU00023"/>
    </source>
</evidence>
<evidence type="ECO:0000313" key="8">
    <source>
        <dbReference type="Ensembl" id="ENSAMXP00005010830.1"/>
    </source>
</evidence>
<feature type="region of interest" description="Disordered" evidence="5">
    <location>
        <begin position="78"/>
        <end position="109"/>
    </location>
</feature>
<name>A0A8B9HBS3_ASTMX</name>
<dbReference type="InterPro" id="IPR002110">
    <property type="entry name" value="Ankyrin_rpt"/>
</dbReference>
<reference evidence="8" key="2">
    <citation type="submission" date="2025-05" db="UniProtKB">
        <authorList>
            <consortium name="Ensembl"/>
        </authorList>
    </citation>
    <scope>IDENTIFICATION</scope>
</reference>
<feature type="compositionally biased region" description="Low complexity" evidence="5">
    <location>
        <begin position="88"/>
        <end position="97"/>
    </location>
</feature>
<keyword evidence="1" id="KW-0677">Repeat</keyword>
<feature type="region of interest" description="Disordered" evidence="5">
    <location>
        <begin position="449"/>
        <end position="473"/>
    </location>
</feature>
<evidence type="ECO:0000256" key="1">
    <source>
        <dbReference type="ARBA" id="ARBA00022737"/>
    </source>
</evidence>
<accession>A0A8B9HBS3</accession>
<feature type="region of interest" description="Disordered" evidence="5">
    <location>
        <begin position="188"/>
        <end position="220"/>
    </location>
</feature>
<dbReference type="Pfam" id="PF25877">
    <property type="entry name" value="WHD_SOWAH"/>
    <property type="match status" value="1"/>
</dbReference>
<proteinExistence type="inferred from homology"/>
<feature type="compositionally biased region" description="Polar residues" evidence="5">
    <location>
        <begin position="98"/>
        <end position="109"/>
    </location>
</feature>
<feature type="region of interest" description="Disordered" evidence="5">
    <location>
        <begin position="242"/>
        <end position="276"/>
    </location>
</feature>
<reference evidence="7 10" key="1">
    <citation type="submission" date="2021-07" db="EMBL/GenBank/DDBJ databases">
        <authorList>
            <person name="Imarazene B."/>
            <person name="Zahm M."/>
            <person name="Klopp C."/>
            <person name="Cabau C."/>
            <person name="Beille S."/>
            <person name="Jouanno E."/>
            <person name="Castinel A."/>
            <person name="Lluch J."/>
            <person name="Gil L."/>
            <person name="Kuchtly C."/>
            <person name="Lopez Roques C."/>
            <person name="Donnadieu C."/>
            <person name="Parrinello H."/>
            <person name="Journot L."/>
            <person name="Du K."/>
            <person name="Schartl M."/>
            <person name="Retaux S."/>
            <person name="Guiguen Y."/>
        </authorList>
    </citation>
    <scope>NUCLEOTIDE SEQUENCE [LARGE SCALE GENOMIC DNA]</scope>
    <source>
        <strain evidence="7">Pach_M1</strain>
        <tissue evidence="7">Testis</tissue>
    </source>
</reference>
<dbReference type="PROSITE" id="PS50088">
    <property type="entry name" value="ANK_REPEAT"/>
    <property type="match status" value="2"/>
</dbReference>
<organism evidence="8 9">
    <name type="scientific">Astyanax mexicanus</name>
    <name type="common">Blind cave fish</name>
    <name type="synonym">Astyanax fasciatus mexicanus</name>
    <dbReference type="NCBI Taxonomy" id="7994"/>
    <lineage>
        <taxon>Eukaryota</taxon>
        <taxon>Metazoa</taxon>
        <taxon>Chordata</taxon>
        <taxon>Craniata</taxon>
        <taxon>Vertebrata</taxon>
        <taxon>Euteleostomi</taxon>
        <taxon>Actinopterygii</taxon>
        <taxon>Neopterygii</taxon>
        <taxon>Teleostei</taxon>
        <taxon>Ostariophysi</taxon>
        <taxon>Characiformes</taxon>
        <taxon>Characoidei</taxon>
        <taxon>Acestrorhamphidae</taxon>
        <taxon>Acestrorhamphinae</taxon>
        <taxon>Astyanax</taxon>
    </lineage>
</organism>
<dbReference type="PANTHER" id="PTHR14491">
    <property type="entry name" value="SOSONDOWAH, ISOFORM G"/>
    <property type="match status" value="1"/>
</dbReference>
<evidence type="ECO:0000256" key="3">
    <source>
        <dbReference type="ARBA" id="ARBA00038122"/>
    </source>
</evidence>
<protein>
    <submittedName>
        <fullName evidence="7 8">Ankyrin repeat domain-containing protein SOWAHA-like</fullName>
    </submittedName>
</protein>
<dbReference type="EMBL" id="JAICCE010000002">
    <property type="protein sequence ID" value="KAG9281264.1"/>
    <property type="molecule type" value="Genomic_DNA"/>
</dbReference>
<dbReference type="Proteomes" id="UP000752171">
    <property type="component" value="Unassembled WGS sequence"/>
</dbReference>
<evidence type="ECO:0000259" key="6">
    <source>
        <dbReference type="Pfam" id="PF25877"/>
    </source>
</evidence>
<dbReference type="SMART" id="SM00248">
    <property type="entry name" value="ANK"/>
    <property type="match status" value="2"/>
</dbReference>
<feature type="compositionally biased region" description="Basic residues" evidence="5">
    <location>
        <begin position="457"/>
        <end position="467"/>
    </location>
</feature>